<gene>
    <name evidence="1" type="ORF">H0A75_01055</name>
</gene>
<dbReference type="PANTHER" id="PTHR32114:SF2">
    <property type="entry name" value="ABC TRANSPORTER ABCH.3"/>
    <property type="match status" value="1"/>
</dbReference>
<proteinExistence type="predicted"/>
<dbReference type="EMBL" id="JACCHS010000007">
    <property type="protein sequence ID" value="NYT46489.1"/>
    <property type="molecule type" value="Genomic_DNA"/>
</dbReference>
<reference evidence="1 2" key="1">
    <citation type="submission" date="2020-05" db="EMBL/GenBank/DDBJ databases">
        <title>Horizontal transmission and recombination maintain forever young bacterial symbiont genomes.</title>
        <authorList>
            <person name="Russell S.L."/>
            <person name="Pepper-Tunick E."/>
            <person name="Svedberg J."/>
            <person name="Byrne A."/>
            <person name="Ruelas Castillo J."/>
            <person name="Vollmers C."/>
            <person name="Beinart R.A."/>
            <person name="Corbett-Detig R."/>
        </authorList>
    </citation>
    <scope>NUCLEOTIDE SEQUENCE [LARGE SCALE GENOMIC DNA]</scope>
    <source>
        <strain evidence="1">4727-3</strain>
    </source>
</reference>
<accession>A0A7Z0MMW0</accession>
<dbReference type="Proteomes" id="UP000537890">
    <property type="component" value="Unassembled WGS sequence"/>
</dbReference>
<comment type="caution">
    <text evidence="1">The sequence shown here is derived from an EMBL/GenBank/DDBJ whole genome shotgun (WGS) entry which is preliminary data.</text>
</comment>
<dbReference type="InterPro" id="IPR027417">
    <property type="entry name" value="P-loop_NTPase"/>
</dbReference>
<dbReference type="Gene3D" id="3.40.50.300">
    <property type="entry name" value="P-loop containing nucleotide triphosphate hydrolases"/>
    <property type="match status" value="1"/>
</dbReference>
<dbReference type="AlphaFoldDB" id="A0A7Z0MMW0"/>
<protein>
    <submittedName>
        <fullName evidence="1">Uncharacterized protein</fullName>
    </submittedName>
</protein>
<evidence type="ECO:0000313" key="2">
    <source>
        <dbReference type="Proteomes" id="UP000537890"/>
    </source>
</evidence>
<dbReference type="PANTHER" id="PTHR32114">
    <property type="entry name" value="ABC TRANSPORTER ABCH.3"/>
    <property type="match status" value="1"/>
</dbReference>
<sequence length="110" mass="12598">MTKNTAVCFAQVEFLVSGEKYRSSWQVKREDASPDGKLMAAQMQLVHINGEEQIIEREAHKVLAFNTEITGMDFRRFSRSIMLAQGDFAAFLNALDAERQFWAYFGNDIL</sequence>
<organism evidence="1 2">
    <name type="scientific">Candidatus Methanofishera endochildressiae</name>
    <dbReference type="NCBI Taxonomy" id="2738884"/>
    <lineage>
        <taxon>Bacteria</taxon>
        <taxon>Pseudomonadati</taxon>
        <taxon>Pseudomonadota</taxon>
        <taxon>Gammaproteobacteria</taxon>
        <taxon>Candidatus Methanofishera</taxon>
    </lineage>
</organism>
<evidence type="ECO:0000313" key="1">
    <source>
        <dbReference type="EMBL" id="NYT46489.1"/>
    </source>
</evidence>
<name>A0A7Z0MMW0_9GAMM</name>